<comment type="caution">
    <text evidence="3">The sequence shown here is derived from an EMBL/GenBank/DDBJ whole genome shotgun (WGS) entry which is preliminary data.</text>
</comment>
<proteinExistence type="predicted"/>
<protein>
    <submittedName>
        <fullName evidence="3">Uncharacterized protein</fullName>
    </submittedName>
</protein>
<dbReference type="EMBL" id="SIHI01000001">
    <property type="protein sequence ID" value="TWT58826.1"/>
    <property type="molecule type" value="Genomic_DNA"/>
</dbReference>
<sequence length="142" mass="15780" precursor="true">MSPRMQQRLCFWSAGSLFVIGIALVTSPTTPTHSPTSMSRSSTDQRNTSYQQSEDASRLIRETRTKPEEEASEYVAVRMRTVDLAEASEKLTAADAVQAQHREEVSQSDAMIEQTSFRKTDKQASKLVQLVGVIAPVEDESK</sequence>
<organism evidence="3 4">
    <name type="scientific">Thalassoglobus neptunius</name>
    <dbReference type="NCBI Taxonomy" id="1938619"/>
    <lineage>
        <taxon>Bacteria</taxon>
        <taxon>Pseudomonadati</taxon>
        <taxon>Planctomycetota</taxon>
        <taxon>Planctomycetia</taxon>
        <taxon>Planctomycetales</taxon>
        <taxon>Planctomycetaceae</taxon>
        <taxon>Thalassoglobus</taxon>
    </lineage>
</organism>
<dbReference type="AlphaFoldDB" id="A0A5C5X704"/>
<feature type="compositionally biased region" description="Polar residues" evidence="1">
    <location>
        <begin position="44"/>
        <end position="54"/>
    </location>
</feature>
<gene>
    <name evidence="3" type="ORF">KOR42_22120</name>
</gene>
<name>A0A5C5X704_9PLAN</name>
<feature type="chain" id="PRO_5022888535" evidence="2">
    <location>
        <begin position="26"/>
        <end position="142"/>
    </location>
</feature>
<evidence type="ECO:0000256" key="2">
    <source>
        <dbReference type="SAM" id="SignalP"/>
    </source>
</evidence>
<evidence type="ECO:0000313" key="4">
    <source>
        <dbReference type="Proteomes" id="UP000317243"/>
    </source>
</evidence>
<dbReference type="Proteomes" id="UP000317243">
    <property type="component" value="Unassembled WGS sequence"/>
</dbReference>
<feature type="region of interest" description="Disordered" evidence="1">
    <location>
        <begin position="28"/>
        <end position="71"/>
    </location>
</feature>
<feature type="compositionally biased region" description="Basic and acidic residues" evidence="1">
    <location>
        <begin position="55"/>
        <end position="69"/>
    </location>
</feature>
<dbReference type="RefSeq" id="WP_146509484.1">
    <property type="nucleotide sequence ID" value="NZ_SIHI01000001.1"/>
</dbReference>
<evidence type="ECO:0000313" key="3">
    <source>
        <dbReference type="EMBL" id="TWT58826.1"/>
    </source>
</evidence>
<evidence type="ECO:0000256" key="1">
    <source>
        <dbReference type="SAM" id="MobiDB-lite"/>
    </source>
</evidence>
<keyword evidence="2" id="KW-0732">Signal</keyword>
<feature type="signal peptide" evidence="2">
    <location>
        <begin position="1"/>
        <end position="25"/>
    </location>
</feature>
<reference evidence="3 4" key="1">
    <citation type="submission" date="2019-02" db="EMBL/GenBank/DDBJ databases">
        <title>Deep-cultivation of Planctomycetes and their phenomic and genomic characterization uncovers novel biology.</title>
        <authorList>
            <person name="Wiegand S."/>
            <person name="Jogler M."/>
            <person name="Boedeker C."/>
            <person name="Pinto D."/>
            <person name="Vollmers J."/>
            <person name="Rivas-Marin E."/>
            <person name="Kohn T."/>
            <person name="Peeters S.H."/>
            <person name="Heuer A."/>
            <person name="Rast P."/>
            <person name="Oberbeckmann S."/>
            <person name="Bunk B."/>
            <person name="Jeske O."/>
            <person name="Meyerdierks A."/>
            <person name="Storesund J.E."/>
            <person name="Kallscheuer N."/>
            <person name="Luecker S."/>
            <person name="Lage O.M."/>
            <person name="Pohl T."/>
            <person name="Merkel B.J."/>
            <person name="Hornburger P."/>
            <person name="Mueller R.-W."/>
            <person name="Bruemmer F."/>
            <person name="Labrenz M."/>
            <person name="Spormann A.M."/>
            <person name="Op Den Camp H."/>
            <person name="Overmann J."/>
            <person name="Amann R."/>
            <person name="Jetten M.S.M."/>
            <person name="Mascher T."/>
            <person name="Medema M.H."/>
            <person name="Devos D.P."/>
            <person name="Kaster A.-K."/>
            <person name="Ovreas L."/>
            <person name="Rohde M."/>
            <person name="Galperin M.Y."/>
            <person name="Jogler C."/>
        </authorList>
    </citation>
    <scope>NUCLEOTIDE SEQUENCE [LARGE SCALE GENOMIC DNA]</scope>
    <source>
        <strain evidence="3 4">KOR42</strain>
    </source>
</reference>
<feature type="compositionally biased region" description="Low complexity" evidence="1">
    <location>
        <begin position="28"/>
        <end position="42"/>
    </location>
</feature>
<accession>A0A5C5X704</accession>
<keyword evidence="4" id="KW-1185">Reference proteome</keyword>